<proteinExistence type="predicted"/>
<dbReference type="AlphaFoldDB" id="A0A6J4TIT6"/>
<dbReference type="RefSeq" id="WP_294174662.1">
    <property type="nucleotide sequence ID" value="NZ_CADCVZ010000064.1"/>
</dbReference>
<feature type="signal peptide" evidence="1">
    <location>
        <begin position="1"/>
        <end position="23"/>
    </location>
</feature>
<dbReference type="EMBL" id="CADCVZ010000064">
    <property type="protein sequence ID" value="CAA9524339.1"/>
    <property type="molecule type" value="Genomic_DNA"/>
</dbReference>
<accession>A0A6J4TIT6</accession>
<protein>
    <recommendedName>
        <fullName evidence="3">PepSY domain-containing protein</fullName>
    </recommendedName>
</protein>
<evidence type="ECO:0000313" key="2">
    <source>
        <dbReference type="EMBL" id="CAA9524339.1"/>
    </source>
</evidence>
<evidence type="ECO:0008006" key="3">
    <source>
        <dbReference type="Google" id="ProtNLM"/>
    </source>
</evidence>
<evidence type="ECO:0000256" key="1">
    <source>
        <dbReference type="SAM" id="SignalP"/>
    </source>
</evidence>
<keyword evidence="1" id="KW-0732">Signal</keyword>
<sequence length="99" mass="10950">MSLFRTALSAALAVGLLATPALADRRPRDQDRAFQAFREGRSMPLPKIERRVVPFMGGADYLGPELRGDTYRLKFMRGGRVIWVDVDAATGRIIGRSGD</sequence>
<name>A0A6J4TIT6_9SPHN</name>
<reference evidence="2" key="1">
    <citation type="submission" date="2020-02" db="EMBL/GenBank/DDBJ databases">
        <authorList>
            <person name="Meier V. D."/>
        </authorList>
    </citation>
    <scope>NUCLEOTIDE SEQUENCE</scope>
    <source>
        <strain evidence="2">AVDCRST_MAG09</strain>
    </source>
</reference>
<organism evidence="2">
    <name type="scientific">uncultured Sphingomonas sp</name>
    <dbReference type="NCBI Taxonomy" id="158754"/>
    <lineage>
        <taxon>Bacteria</taxon>
        <taxon>Pseudomonadati</taxon>
        <taxon>Pseudomonadota</taxon>
        <taxon>Alphaproteobacteria</taxon>
        <taxon>Sphingomonadales</taxon>
        <taxon>Sphingomonadaceae</taxon>
        <taxon>Sphingomonas</taxon>
        <taxon>environmental samples</taxon>
    </lineage>
</organism>
<gene>
    <name evidence="2" type="ORF">AVDCRST_MAG09-2268</name>
</gene>
<feature type="chain" id="PRO_5026959212" description="PepSY domain-containing protein" evidence="1">
    <location>
        <begin position="24"/>
        <end position="99"/>
    </location>
</feature>